<feature type="compositionally biased region" description="Basic and acidic residues" evidence="1">
    <location>
        <begin position="8"/>
        <end position="17"/>
    </location>
</feature>
<sequence length="322" mass="35821">MSSKKRKAEVDKQRKLDSFFSSGSASSLKNPYLASVSVVEFTTLKHIFTEEEKFCSDGEETGNEETGNEETLRDRGGMRTLIALHHRRKQRREGEVHISAKTDVSPPTRSLVKADDSERADSRSLNTDLKIDTTGIQGDEPDGEGIHALQTRIMEVMKQERYMWERVPVSHLKGTDENDKLKVLTFGRGDPEDFSLEGYDIAAKAVAELNDNSYCLVRVGAPDGKKEEVTKALLESGIFKSQMLVRRTEGYGLIALEALSAYLPILVSGSSGFGNTLRVLPLSVSFVVDSSEPEEWAKAIPRVRQKKEQCDLKKLGYSGNVM</sequence>
<evidence type="ECO:0000313" key="3">
    <source>
        <dbReference type="Proteomes" id="UP000225706"/>
    </source>
</evidence>
<dbReference type="EMBL" id="LSMT01000288">
    <property type="protein sequence ID" value="PFX21165.1"/>
    <property type="molecule type" value="Genomic_DNA"/>
</dbReference>
<proteinExistence type="predicted"/>
<name>A0A2B4RY39_STYPI</name>
<protein>
    <recommendedName>
        <fullName evidence="4">Glycosyl transferase family 1 domain-containing protein</fullName>
    </recommendedName>
</protein>
<feature type="compositionally biased region" description="Low complexity" evidence="1">
    <location>
        <begin position="18"/>
        <end position="27"/>
    </location>
</feature>
<feature type="compositionally biased region" description="Basic and acidic residues" evidence="1">
    <location>
        <begin position="112"/>
        <end position="122"/>
    </location>
</feature>
<keyword evidence="3" id="KW-1185">Reference proteome</keyword>
<dbReference type="AlphaFoldDB" id="A0A2B4RY39"/>
<dbReference type="SUPFAM" id="SSF53756">
    <property type="entry name" value="UDP-Glycosyltransferase/glycogen phosphorylase"/>
    <property type="match status" value="1"/>
</dbReference>
<evidence type="ECO:0000256" key="1">
    <source>
        <dbReference type="SAM" id="MobiDB-lite"/>
    </source>
</evidence>
<dbReference type="Proteomes" id="UP000225706">
    <property type="component" value="Unassembled WGS sequence"/>
</dbReference>
<reference evidence="3" key="1">
    <citation type="journal article" date="2017" name="bioRxiv">
        <title>Comparative analysis of the genomes of Stylophora pistillata and Acropora digitifera provides evidence for extensive differences between species of corals.</title>
        <authorList>
            <person name="Voolstra C.R."/>
            <person name="Li Y."/>
            <person name="Liew Y.J."/>
            <person name="Baumgarten S."/>
            <person name="Zoccola D."/>
            <person name="Flot J.-F."/>
            <person name="Tambutte S."/>
            <person name="Allemand D."/>
            <person name="Aranda M."/>
        </authorList>
    </citation>
    <scope>NUCLEOTIDE SEQUENCE [LARGE SCALE GENOMIC DNA]</scope>
</reference>
<dbReference type="Gene3D" id="3.40.50.2000">
    <property type="entry name" value="Glycogen Phosphorylase B"/>
    <property type="match status" value="1"/>
</dbReference>
<dbReference type="Pfam" id="PF20706">
    <property type="entry name" value="GT4-conflict"/>
    <property type="match status" value="1"/>
</dbReference>
<feature type="region of interest" description="Disordered" evidence="1">
    <location>
        <begin position="87"/>
        <end position="123"/>
    </location>
</feature>
<accession>A0A2B4RY39</accession>
<organism evidence="2 3">
    <name type="scientific">Stylophora pistillata</name>
    <name type="common">Smooth cauliflower coral</name>
    <dbReference type="NCBI Taxonomy" id="50429"/>
    <lineage>
        <taxon>Eukaryota</taxon>
        <taxon>Metazoa</taxon>
        <taxon>Cnidaria</taxon>
        <taxon>Anthozoa</taxon>
        <taxon>Hexacorallia</taxon>
        <taxon>Scleractinia</taxon>
        <taxon>Astrocoeniina</taxon>
        <taxon>Pocilloporidae</taxon>
        <taxon>Stylophora</taxon>
    </lineage>
</organism>
<evidence type="ECO:0008006" key="4">
    <source>
        <dbReference type="Google" id="ProtNLM"/>
    </source>
</evidence>
<comment type="caution">
    <text evidence="2">The sequence shown here is derived from an EMBL/GenBank/DDBJ whole genome shotgun (WGS) entry which is preliminary data.</text>
</comment>
<feature type="region of interest" description="Disordered" evidence="1">
    <location>
        <begin position="1"/>
        <end position="28"/>
    </location>
</feature>
<evidence type="ECO:0000313" key="2">
    <source>
        <dbReference type="EMBL" id="PFX21165.1"/>
    </source>
</evidence>
<gene>
    <name evidence="2" type="ORF">AWC38_SpisGene14349</name>
</gene>